<evidence type="ECO:0000259" key="12">
    <source>
        <dbReference type="Pfam" id="PF00156"/>
    </source>
</evidence>
<reference evidence="13" key="1">
    <citation type="submission" date="2020-03" db="EMBL/GenBank/DDBJ databases">
        <title>Psychroflexus Maritimus sp. nov., isolate from marine sediment.</title>
        <authorList>
            <person name="Zhong Y.-L."/>
        </authorList>
    </citation>
    <scope>NUCLEOTIDE SEQUENCE</scope>
    <source>
        <strain evidence="13">C1</strain>
    </source>
</reference>
<dbReference type="AlphaFoldDB" id="A0A967E1N5"/>
<dbReference type="GO" id="GO:0003999">
    <property type="term" value="F:adenine phosphoribosyltransferase activity"/>
    <property type="evidence" value="ECO:0007669"/>
    <property type="project" value="UniProtKB-UniRule"/>
</dbReference>
<dbReference type="SUPFAM" id="SSF53271">
    <property type="entry name" value="PRTase-like"/>
    <property type="match status" value="1"/>
</dbReference>
<keyword evidence="9 11" id="KW-0808">Transferase</keyword>
<comment type="subcellular location">
    <subcellularLocation>
        <location evidence="3 11">Cytoplasm</location>
    </subcellularLocation>
</comment>
<dbReference type="InterPro" id="IPR005764">
    <property type="entry name" value="Ade_phspho_trans"/>
</dbReference>
<dbReference type="FunFam" id="3.40.50.2020:FF:000021">
    <property type="entry name" value="Adenine phosphoribosyltransferase"/>
    <property type="match status" value="1"/>
</dbReference>
<dbReference type="InterPro" id="IPR029057">
    <property type="entry name" value="PRTase-like"/>
</dbReference>
<dbReference type="InterPro" id="IPR050054">
    <property type="entry name" value="UPRTase/APRTase"/>
</dbReference>
<dbReference type="Pfam" id="PF00156">
    <property type="entry name" value="Pribosyltran"/>
    <property type="match status" value="1"/>
</dbReference>
<evidence type="ECO:0000256" key="7">
    <source>
        <dbReference type="ARBA" id="ARBA00022490"/>
    </source>
</evidence>
<name>A0A967E1N5_9FLAO</name>
<dbReference type="InterPro" id="IPR000836">
    <property type="entry name" value="PRTase_dom"/>
</dbReference>
<comment type="function">
    <text evidence="2 11">Catalyzes a salvage reaction resulting in the formation of AMP, that is energically less costly than de novo synthesis.</text>
</comment>
<keyword evidence="8 11" id="KW-0328">Glycosyltransferase</keyword>
<evidence type="ECO:0000313" key="14">
    <source>
        <dbReference type="Proteomes" id="UP000643701"/>
    </source>
</evidence>
<evidence type="ECO:0000256" key="2">
    <source>
        <dbReference type="ARBA" id="ARBA00003968"/>
    </source>
</evidence>
<comment type="subunit">
    <text evidence="11">Homodimer.</text>
</comment>
<dbReference type="Gene3D" id="3.40.50.2020">
    <property type="match status" value="1"/>
</dbReference>
<dbReference type="GO" id="GO:0016208">
    <property type="term" value="F:AMP binding"/>
    <property type="evidence" value="ECO:0007669"/>
    <property type="project" value="TreeGrafter"/>
</dbReference>
<evidence type="ECO:0000256" key="5">
    <source>
        <dbReference type="ARBA" id="ARBA00008391"/>
    </source>
</evidence>
<accession>A0A967E1N5</accession>
<dbReference type="Proteomes" id="UP000643701">
    <property type="component" value="Unassembled WGS sequence"/>
</dbReference>
<evidence type="ECO:0000256" key="1">
    <source>
        <dbReference type="ARBA" id="ARBA00000868"/>
    </source>
</evidence>
<keyword evidence="7 11" id="KW-0963">Cytoplasm</keyword>
<comment type="catalytic activity">
    <reaction evidence="1 11">
        <text>AMP + diphosphate = 5-phospho-alpha-D-ribose 1-diphosphate + adenine</text>
        <dbReference type="Rhea" id="RHEA:16609"/>
        <dbReference type="ChEBI" id="CHEBI:16708"/>
        <dbReference type="ChEBI" id="CHEBI:33019"/>
        <dbReference type="ChEBI" id="CHEBI:58017"/>
        <dbReference type="ChEBI" id="CHEBI:456215"/>
        <dbReference type="EC" id="2.4.2.7"/>
    </reaction>
</comment>
<dbReference type="GO" id="GO:0006168">
    <property type="term" value="P:adenine salvage"/>
    <property type="evidence" value="ECO:0007669"/>
    <property type="project" value="InterPro"/>
</dbReference>
<dbReference type="NCBIfam" id="TIGR01090">
    <property type="entry name" value="apt"/>
    <property type="match status" value="1"/>
</dbReference>
<dbReference type="GO" id="GO:0044209">
    <property type="term" value="P:AMP salvage"/>
    <property type="evidence" value="ECO:0007669"/>
    <property type="project" value="UniProtKB-UniRule"/>
</dbReference>
<sequence length="170" mass="19323">MKEIQHYIREINDFPKKGVVYKDISPLLGNIEAMRLAVDKLIANLPHQNIDKVVGIESRGFFLATLLADRLNAGFVPIRKPGKLPYKTYQQKYDLEYGHDQLEIHQDAIQMGEKVLIHDDVLATGGTAEAAVKLVNRFDAAIVQLNFIIEIPFLNGREKIKKQQVFVLQD</sequence>
<evidence type="ECO:0000256" key="11">
    <source>
        <dbReference type="HAMAP-Rule" id="MF_00004"/>
    </source>
</evidence>
<dbReference type="GO" id="GO:0002055">
    <property type="term" value="F:adenine binding"/>
    <property type="evidence" value="ECO:0007669"/>
    <property type="project" value="TreeGrafter"/>
</dbReference>
<keyword evidence="10 11" id="KW-0660">Purine salvage</keyword>
<organism evidence="13 14">
    <name type="scientific">Psychroflexus maritimus</name>
    <dbReference type="NCBI Taxonomy" id="2714865"/>
    <lineage>
        <taxon>Bacteria</taxon>
        <taxon>Pseudomonadati</taxon>
        <taxon>Bacteroidota</taxon>
        <taxon>Flavobacteriia</taxon>
        <taxon>Flavobacteriales</taxon>
        <taxon>Flavobacteriaceae</taxon>
        <taxon>Psychroflexus</taxon>
    </lineage>
</organism>
<dbReference type="CDD" id="cd06223">
    <property type="entry name" value="PRTases_typeI"/>
    <property type="match status" value="1"/>
</dbReference>
<dbReference type="NCBIfam" id="NF002636">
    <property type="entry name" value="PRK02304.1-5"/>
    <property type="match status" value="1"/>
</dbReference>
<evidence type="ECO:0000256" key="4">
    <source>
        <dbReference type="ARBA" id="ARBA00004659"/>
    </source>
</evidence>
<comment type="similarity">
    <text evidence="5 11">Belongs to the purine/pyrimidine phosphoribosyltransferase family.</text>
</comment>
<comment type="pathway">
    <text evidence="4 11">Purine metabolism; AMP biosynthesis via salvage pathway; AMP from adenine: step 1/1.</text>
</comment>
<dbReference type="GO" id="GO:0005737">
    <property type="term" value="C:cytoplasm"/>
    <property type="evidence" value="ECO:0007669"/>
    <property type="project" value="UniProtKB-SubCell"/>
</dbReference>
<dbReference type="EMBL" id="JAANAS010000013">
    <property type="protein sequence ID" value="NGZ88969.1"/>
    <property type="molecule type" value="Genomic_DNA"/>
</dbReference>
<proteinExistence type="inferred from homology"/>
<dbReference type="GO" id="GO:0006166">
    <property type="term" value="P:purine ribonucleoside salvage"/>
    <property type="evidence" value="ECO:0007669"/>
    <property type="project" value="UniProtKB-UniRule"/>
</dbReference>
<dbReference type="HAMAP" id="MF_00004">
    <property type="entry name" value="Aden_phosphoribosyltr"/>
    <property type="match status" value="1"/>
</dbReference>
<evidence type="ECO:0000256" key="6">
    <source>
        <dbReference type="ARBA" id="ARBA00011893"/>
    </source>
</evidence>
<evidence type="ECO:0000256" key="9">
    <source>
        <dbReference type="ARBA" id="ARBA00022679"/>
    </source>
</evidence>
<evidence type="ECO:0000256" key="3">
    <source>
        <dbReference type="ARBA" id="ARBA00004496"/>
    </source>
</evidence>
<gene>
    <name evidence="11" type="primary">apt</name>
    <name evidence="13" type="ORF">G7034_01735</name>
</gene>
<dbReference type="PANTHER" id="PTHR32315">
    <property type="entry name" value="ADENINE PHOSPHORIBOSYLTRANSFERASE"/>
    <property type="match status" value="1"/>
</dbReference>
<dbReference type="EC" id="2.4.2.7" evidence="6 11"/>
<keyword evidence="14" id="KW-1185">Reference proteome</keyword>
<dbReference type="NCBIfam" id="NF002634">
    <property type="entry name" value="PRK02304.1-3"/>
    <property type="match status" value="1"/>
</dbReference>
<feature type="domain" description="Phosphoribosyltransferase" evidence="12">
    <location>
        <begin position="30"/>
        <end position="149"/>
    </location>
</feature>
<evidence type="ECO:0000256" key="8">
    <source>
        <dbReference type="ARBA" id="ARBA00022676"/>
    </source>
</evidence>
<evidence type="ECO:0000313" key="13">
    <source>
        <dbReference type="EMBL" id="NGZ88969.1"/>
    </source>
</evidence>
<comment type="caution">
    <text evidence="13">The sequence shown here is derived from an EMBL/GenBank/DDBJ whole genome shotgun (WGS) entry which is preliminary data.</text>
</comment>
<evidence type="ECO:0000256" key="10">
    <source>
        <dbReference type="ARBA" id="ARBA00022726"/>
    </source>
</evidence>
<dbReference type="RefSeq" id="WP_166399240.1">
    <property type="nucleotide sequence ID" value="NZ_JAANAS010000013.1"/>
</dbReference>
<protein>
    <recommendedName>
        <fullName evidence="6 11">Adenine phosphoribosyltransferase</fullName>
        <shortName evidence="11">APRT</shortName>
        <ecNumber evidence="6 11">2.4.2.7</ecNumber>
    </recommendedName>
</protein>
<dbReference type="PANTHER" id="PTHR32315:SF3">
    <property type="entry name" value="ADENINE PHOSPHORIBOSYLTRANSFERASE"/>
    <property type="match status" value="1"/>
</dbReference>